<accession>A0ABQ2IDG0</accession>
<protein>
    <submittedName>
        <fullName evidence="1">Uncharacterized protein</fullName>
    </submittedName>
</protein>
<organism evidence="1 2">
    <name type="scientific">Lentzea pudingi</name>
    <dbReference type="NCBI Taxonomy" id="1789439"/>
    <lineage>
        <taxon>Bacteria</taxon>
        <taxon>Bacillati</taxon>
        <taxon>Actinomycetota</taxon>
        <taxon>Actinomycetes</taxon>
        <taxon>Pseudonocardiales</taxon>
        <taxon>Pseudonocardiaceae</taxon>
        <taxon>Lentzea</taxon>
    </lineage>
</organism>
<keyword evidence="2" id="KW-1185">Reference proteome</keyword>
<evidence type="ECO:0000313" key="2">
    <source>
        <dbReference type="Proteomes" id="UP000597656"/>
    </source>
</evidence>
<dbReference type="Proteomes" id="UP000597656">
    <property type="component" value="Unassembled WGS sequence"/>
</dbReference>
<dbReference type="EMBL" id="BMNC01000007">
    <property type="protein sequence ID" value="GGN05517.1"/>
    <property type="molecule type" value="Genomic_DNA"/>
</dbReference>
<proteinExistence type="predicted"/>
<gene>
    <name evidence="1" type="ORF">GCM10011609_50960</name>
</gene>
<evidence type="ECO:0000313" key="1">
    <source>
        <dbReference type="EMBL" id="GGN05517.1"/>
    </source>
</evidence>
<name>A0ABQ2IDG0_9PSEU</name>
<sequence length="110" mass="11579">MGRERVKAVVEASERVFAGVRAADPAAIAAGCEALGPVLREPFPAPPAPRIAAMWADGVRALENGTRSCLAVFRDSGPDDGSMTSEFLKGLDQLEVTRTALAEAQRRAVS</sequence>
<reference evidence="2" key="1">
    <citation type="journal article" date="2019" name="Int. J. Syst. Evol. Microbiol.">
        <title>The Global Catalogue of Microorganisms (GCM) 10K type strain sequencing project: providing services to taxonomists for standard genome sequencing and annotation.</title>
        <authorList>
            <consortium name="The Broad Institute Genomics Platform"/>
            <consortium name="The Broad Institute Genome Sequencing Center for Infectious Disease"/>
            <person name="Wu L."/>
            <person name="Ma J."/>
        </authorList>
    </citation>
    <scope>NUCLEOTIDE SEQUENCE [LARGE SCALE GENOMIC DNA]</scope>
    <source>
        <strain evidence="2">CGMCC 4.7319</strain>
    </source>
</reference>
<comment type="caution">
    <text evidence="1">The sequence shown here is derived from an EMBL/GenBank/DDBJ whole genome shotgun (WGS) entry which is preliminary data.</text>
</comment>